<dbReference type="GO" id="GO:0016020">
    <property type="term" value="C:membrane"/>
    <property type="evidence" value="ECO:0007669"/>
    <property type="project" value="TreeGrafter"/>
</dbReference>
<reference evidence="2 3" key="1">
    <citation type="submission" date="2018-02" db="EMBL/GenBank/DDBJ databases">
        <title>Draft genome of wild Prunus yedoensis var. nudiflora.</title>
        <authorList>
            <person name="Baek S."/>
            <person name="Kim J.-H."/>
            <person name="Choi K."/>
            <person name="Kim G.-B."/>
            <person name="Cho A."/>
            <person name="Jang H."/>
            <person name="Shin C.-H."/>
            <person name="Yu H.-J."/>
            <person name="Mun J.-H."/>
        </authorList>
    </citation>
    <scope>NUCLEOTIDE SEQUENCE [LARGE SCALE GENOMIC DNA]</scope>
    <source>
        <strain evidence="3">cv. Jeju island</strain>
        <tissue evidence="2">Leaf</tissue>
    </source>
</reference>
<dbReference type="AlphaFoldDB" id="A0A314ZXY1"/>
<dbReference type="PROSITE" id="PS00108">
    <property type="entry name" value="PROTEIN_KINASE_ST"/>
    <property type="match status" value="1"/>
</dbReference>
<keyword evidence="2" id="KW-0418">Kinase</keyword>
<gene>
    <name evidence="2" type="ORF">Pyn_19879</name>
</gene>
<evidence type="ECO:0000313" key="3">
    <source>
        <dbReference type="Proteomes" id="UP000250321"/>
    </source>
</evidence>
<dbReference type="OrthoDB" id="1710049at2759"/>
<feature type="domain" description="Protein kinase" evidence="1">
    <location>
        <begin position="1"/>
        <end position="151"/>
    </location>
</feature>
<sequence length="151" mass="16157">MIDVASALEYLYHGNSVPIIHCDIKPSNILLDDDMVAHVADFGIAKLVGVGESTTQTMTLATIGYMAPGLTFNCSQICNAVAVASLLNATLVLPRFLYSNVWNDPRQLQHEGMLSTSGDVYSFEITATAHSTIKGHKSGSSVNAQGLSKDR</sequence>
<keyword evidence="2" id="KW-0808">Transferase</keyword>
<dbReference type="EMBL" id="PJQY01000004">
    <property type="protein sequence ID" value="PQQ21841.1"/>
    <property type="molecule type" value="Genomic_DNA"/>
</dbReference>
<evidence type="ECO:0000259" key="1">
    <source>
        <dbReference type="PROSITE" id="PS50011"/>
    </source>
</evidence>
<dbReference type="SUPFAM" id="SSF56112">
    <property type="entry name" value="Protein kinase-like (PK-like)"/>
    <property type="match status" value="1"/>
</dbReference>
<dbReference type="InterPro" id="IPR051564">
    <property type="entry name" value="LRR_receptor-like_kinase"/>
</dbReference>
<dbReference type="GO" id="GO:0006004">
    <property type="term" value="P:fucose metabolic process"/>
    <property type="evidence" value="ECO:0007669"/>
    <property type="project" value="UniProtKB-KW"/>
</dbReference>
<dbReference type="Gene3D" id="1.10.510.10">
    <property type="entry name" value="Transferase(Phosphotransferase) domain 1"/>
    <property type="match status" value="1"/>
</dbReference>
<keyword evidence="2" id="KW-0675">Receptor</keyword>
<dbReference type="PANTHER" id="PTHR48055:SF57">
    <property type="entry name" value="PROTEIN KINASE DOMAIN-CONTAINING PROTEIN"/>
    <property type="match status" value="1"/>
</dbReference>
<comment type="caution">
    <text evidence="2">The sequence shown here is derived from an EMBL/GenBank/DDBJ whole genome shotgun (WGS) entry which is preliminary data.</text>
</comment>
<keyword evidence="3" id="KW-1185">Reference proteome</keyword>
<dbReference type="Proteomes" id="UP000250321">
    <property type="component" value="Unassembled WGS sequence"/>
</dbReference>
<name>A0A314ZXY1_PRUYE</name>
<dbReference type="Pfam" id="PF00069">
    <property type="entry name" value="Pkinase"/>
    <property type="match status" value="1"/>
</dbReference>
<organism evidence="2 3">
    <name type="scientific">Prunus yedoensis var. nudiflora</name>
    <dbReference type="NCBI Taxonomy" id="2094558"/>
    <lineage>
        <taxon>Eukaryota</taxon>
        <taxon>Viridiplantae</taxon>
        <taxon>Streptophyta</taxon>
        <taxon>Embryophyta</taxon>
        <taxon>Tracheophyta</taxon>
        <taxon>Spermatophyta</taxon>
        <taxon>Magnoliopsida</taxon>
        <taxon>eudicotyledons</taxon>
        <taxon>Gunneridae</taxon>
        <taxon>Pentapetalae</taxon>
        <taxon>rosids</taxon>
        <taxon>fabids</taxon>
        <taxon>Rosales</taxon>
        <taxon>Rosaceae</taxon>
        <taxon>Amygdaloideae</taxon>
        <taxon>Amygdaleae</taxon>
        <taxon>Prunus</taxon>
    </lineage>
</organism>
<protein>
    <submittedName>
        <fullName evidence="2">Putative LRR receptor-like serine/threonine-protein kinase</fullName>
    </submittedName>
</protein>
<evidence type="ECO:0000313" key="2">
    <source>
        <dbReference type="EMBL" id="PQQ21841.1"/>
    </source>
</evidence>
<proteinExistence type="predicted"/>
<dbReference type="InterPro" id="IPR000719">
    <property type="entry name" value="Prot_kinase_dom"/>
</dbReference>
<accession>A0A314ZXY1</accession>
<dbReference type="GO" id="GO:0004672">
    <property type="term" value="F:protein kinase activity"/>
    <property type="evidence" value="ECO:0007669"/>
    <property type="project" value="InterPro"/>
</dbReference>
<dbReference type="GO" id="GO:0016757">
    <property type="term" value="F:glycosyltransferase activity"/>
    <property type="evidence" value="ECO:0007669"/>
    <property type="project" value="UniProtKB-KW"/>
</dbReference>
<dbReference type="InterPro" id="IPR008271">
    <property type="entry name" value="Ser/Thr_kinase_AS"/>
</dbReference>
<dbReference type="PROSITE" id="PS50011">
    <property type="entry name" value="PROTEIN_KINASE_DOM"/>
    <property type="match status" value="1"/>
</dbReference>
<dbReference type="InterPro" id="IPR011009">
    <property type="entry name" value="Kinase-like_dom_sf"/>
</dbReference>
<dbReference type="PANTHER" id="PTHR48055">
    <property type="entry name" value="LEUCINE-RICH REPEAT RECEPTOR PROTEIN KINASE EMS1"/>
    <property type="match status" value="1"/>
</dbReference>
<dbReference type="GO" id="GO:0005524">
    <property type="term" value="F:ATP binding"/>
    <property type="evidence" value="ECO:0007669"/>
    <property type="project" value="InterPro"/>
</dbReference>